<comment type="caution">
    <text evidence="1">The sequence shown here is derived from an EMBL/GenBank/DDBJ whole genome shotgun (WGS) entry which is preliminary data.</text>
</comment>
<sequence>MVRISLSDDKNAQWLLLSGFMVSMVVIGLAILLNQAMISSHQSAQAEQDFPKHDILEMRSETFKEAIRLNLNNNTNSTEFDGTMSQYLENLDTLYLMHGEHVNITVVNTTNGTANALLVEFIDGTTTFSETGLV</sequence>
<proteinExistence type="predicted"/>
<evidence type="ECO:0000313" key="2">
    <source>
        <dbReference type="Proteomes" id="UP000315423"/>
    </source>
</evidence>
<dbReference type="EMBL" id="QYBA01000213">
    <property type="protein sequence ID" value="TKY91350.1"/>
    <property type="molecule type" value="Genomic_DNA"/>
</dbReference>
<dbReference type="Proteomes" id="UP000315423">
    <property type="component" value="Unassembled WGS sequence"/>
</dbReference>
<reference evidence="1" key="1">
    <citation type="submission" date="2018-09" db="EMBL/GenBank/DDBJ databases">
        <title>A genomic encyclopedia of anaerobic methanotrophic archaea.</title>
        <authorList>
            <person name="Skennerton C.T."/>
            <person name="Chadwick G.L."/>
            <person name="Laso-Perez R."/>
            <person name="Leu A.O."/>
            <person name="Speth D.R."/>
            <person name="Yu H."/>
            <person name="Morgan-Lang C."/>
            <person name="Hatzenpichler R."/>
            <person name="Goudeau D."/>
            <person name="Malmstrom R."/>
            <person name="Woyke T."/>
            <person name="Hallam S."/>
            <person name="Tyson G.W."/>
            <person name="Wegener G."/>
            <person name="Boetius A."/>
            <person name="Orphan V.J."/>
        </authorList>
    </citation>
    <scope>NUCLEOTIDE SEQUENCE</scope>
    <source>
        <strain evidence="1">CONS3730D10UFb2</strain>
    </source>
</reference>
<evidence type="ECO:0000313" key="1">
    <source>
        <dbReference type="EMBL" id="TKY91350.1"/>
    </source>
</evidence>
<organism evidence="1 2">
    <name type="scientific">Candidatus Methanomarinus sp</name>
    <dbReference type="NCBI Taxonomy" id="3386244"/>
    <lineage>
        <taxon>Archaea</taxon>
        <taxon>Methanobacteriati</taxon>
        <taxon>Methanobacteriota</taxon>
        <taxon>Stenosarchaea group</taxon>
        <taxon>Methanomicrobia</taxon>
        <taxon>Methanosarcinales</taxon>
        <taxon>ANME-2 cluster</taxon>
        <taxon>Candidatus Methanocomedenaceae</taxon>
        <taxon>Candidatus Methanomarinus</taxon>
    </lineage>
</organism>
<protein>
    <submittedName>
        <fullName evidence="1">Uncharacterized protein</fullName>
    </submittedName>
</protein>
<gene>
    <name evidence="1" type="ORF">C5S46_06300</name>
</gene>
<name>A0AC61S9W3_9EURY</name>
<accession>A0AC61S9W3</accession>